<keyword evidence="1" id="KW-1133">Transmembrane helix</keyword>
<accession>A0A1M5N7C7</accession>
<keyword evidence="3" id="KW-1185">Reference proteome</keyword>
<name>A0A1M5N7C7_9FIRM</name>
<organism evidence="2 3">
    <name type="scientific">Asaccharospora irregularis DSM 2635</name>
    <dbReference type="NCBI Taxonomy" id="1121321"/>
    <lineage>
        <taxon>Bacteria</taxon>
        <taxon>Bacillati</taxon>
        <taxon>Bacillota</taxon>
        <taxon>Clostridia</taxon>
        <taxon>Peptostreptococcales</taxon>
        <taxon>Peptostreptococcaceae</taxon>
        <taxon>Asaccharospora</taxon>
    </lineage>
</organism>
<gene>
    <name evidence="2" type="ORF">SAMN04488530_10933</name>
</gene>
<dbReference type="AlphaFoldDB" id="A0A1M5N7C7"/>
<keyword evidence="1" id="KW-0812">Transmembrane</keyword>
<evidence type="ECO:0000313" key="2">
    <source>
        <dbReference type="EMBL" id="SHG85365.1"/>
    </source>
</evidence>
<dbReference type="EMBL" id="FQWX01000009">
    <property type="protein sequence ID" value="SHG85365.1"/>
    <property type="molecule type" value="Genomic_DNA"/>
</dbReference>
<proteinExistence type="predicted"/>
<protein>
    <submittedName>
        <fullName evidence="2">Uncharacterized protein</fullName>
    </submittedName>
</protein>
<reference evidence="3" key="1">
    <citation type="submission" date="2016-11" db="EMBL/GenBank/DDBJ databases">
        <authorList>
            <person name="Varghese N."/>
            <person name="Submissions S."/>
        </authorList>
    </citation>
    <scope>NUCLEOTIDE SEQUENCE [LARGE SCALE GENOMIC DNA]</scope>
    <source>
        <strain evidence="3">DSM 2635</strain>
    </source>
</reference>
<evidence type="ECO:0000256" key="1">
    <source>
        <dbReference type="SAM" id="Phobius"/>
    </source>
</evidence>
<dbReference type="Proteomes" id="UP000243255">
    <property type="component" value="Unassembled WGS sequence"/>
</dbReference>
<evidence type="ECO:0000313" key="3">
    <source>
        <dbReference type="Proteomes" id="UP000243255"/>
    </source>
</evidence>
<sequence length="34" mass="3764">MKHLKVITIVFSILLSLGAVSLIFNKKASSNKDF</sequence>
<keyword evidence="1" id="KW-0472">Membrane</keyword>
<dbReference type="STRING" id="1121321.SAMN04488530_10933"/>
<feature type="transmembrane region" description="Helical" evidence="1">
    <location>
        <begin position="6"/>
        <end position="24"/>
    </location>
</feature>